<dbReference type="AlphaFoldDB" id="I1YKQ3"/>
<dbReference type="GO" id="GO:0015031">
    <property type="term" value="P:protein transport"/>
    <property type="evidence" value="ECO:0007669"/>
    <property type="project" value="UniProtKB-KW"/>
</dbReference>
<dbReference type="Pfam" id="PF02699">
    <property type="entry name" value="YajC"/>
    <property type="match status" value="1"/>
</dbReference>
<proteinExistence type="inferred from homology"/>
<dbReference type="NCBIfam" id="TIGR00739">
    <property type="entry name" value="yajC"/>
    <property type="match status" value="1"/>
</dbReference>
<organism evidence="12 13">
    <name type="scientific">Methylophaga frappieri (strain ATCC BAA-2434 / DSM 25690 / JAM7)</name>
    <dbReference type="NCBI Taxonomy" id="754477"/>
    <lineage>
        <taxon>Bacteria</taxon>
        <taxon>Pseudomonadati</taxon>
        <taxon>Pseudomonadota</taxon>
        <taxon>Gammaproteobacteria</taxon>
        <taxon>Thiotrichales</taxon>
        <taxon>Piscirickettsiaceae</taxon>
        <taxon>Methylophaga</taxon>
    </lineage>
</organism>
<evidence type="ECO:0000313" key="13">
    <source>
        <dbReference type="Proteomes" id="UP000009145"/>
    </source>
</evidence>
<keyword evidence="9" id="KW-0811">Translocation</keyword>
<evidence type="ECO:0000256" key="11">
    <source>
        <dbReference type="SAM" id="Phobius"/>
    </source>
</evidence>
<dbReference type="Proteomes" id="UP000009145">
    <property type="component" value="Chromosome"/>
</dbReference>
<sequence length="108" mass="11703">MDFLISPALAETGAAAGPSMLDFAFPIILLVLFYVMLIRPQQKRAKAHRQMQSALAKGDEVVTDGGLMGKILEINDNAISVQIAENVEVKVRREAISAVLPKGTLKKL</sequence>
<protein>
    <recommendedName>
        <fullName evidence="3">Sec translocon accessory complex subunit YajC</fullName>
    </recommendedName>
</protein>
<keyword evidence="7" id="KW-0653">Protein transport</keyword>
<evidence type="ECO:0000256" key="2">
    <source>
        <dbReference type="ARBA" id="ARBA00006742"/>
    </source>
</evidence>
<keyword evidence="5" id="KW-1003">Cell membrane</keyword>
<dbReference type="EMBL" id="CP003380">
    <property type="protein sequence ID" value="AFJ03496.1"/>
    <property type="molecule type" value="Genomic_DNA"/>
</dbReference>
<dbReference type="SMART" id="SM01323">
    <property type="entry name" value="YajC"/>
    <property type="match status" value="1"/>
</dbReference>
<dbReference type="GO" id="GO:0005886">
    <property type="term" value="C:plasma membrane"/>
    <property type="evidence" value="ECO:0007669"/>
    <property type="project" value="UniProtKB-SubCell"/>
</dbReference>
<evidence type="ECO:0000256" key="6">
    <source>
        <dbReference type="ARBA" id="ARBA00022692"/>
    </source>
</evidence>
<evidence type="ECO:0000256" key="9">
    <source>
        <dbReference type="ARBA" id="ARBA00023010"/>
    </source>
</evidence>
<reference evidence="12 13" key="1">
    <citation type="journal article" date="2012" name="J. Bacteriol.">
        <title>Complete genome sequences of Methylophaga sp. strain JAM1 and Methylophaga sp. strain JAM7.</title>
        <authorList>
            <person name="Villeneuve C."/>
            <person name="Martineau C."/>
            <person name="Mauffrey F."/>
            <person name="Villemur R."/>
        </authorList>
    </citation>
    <scope>NUCLEOTIDE SEQUENCE [LARGE SCALE GENOMIC DNA]</scope>
    <source>
        <strain evidence="12 13">JAM7</strain>
    </source>
</reference>
<evidence type="ECO:0000256" key="1">
    <source>
        <dbReference type="ARBA" id="ARBA00004162"/>
    </source>
</evidence>
<comment type="similarity">
    <text evidence="2">Belongs to the YajC family.</text>
</comment>
<evidence type="ECO:0000256" key="8">
    <source>
        <dbReference type="ARBA" id="ARBA00022989"/>
    </source>
</evidence>
<evidence type="ECO:0000313" key="12">
    <source>
        <dbReference type="EMBL" id="AFJ03496.1"/>
    </source>
</evidence>
<comment type="subcellular location">
    <subcellularLocation>
        <location evidence="1">Cell membrane</location>
        <topology evidence="1">Single-pass membrane protein</topology>
    </subcellularLocation>
</comment>
<evidence type="ECO:0000256" key="7">
    <source>
        <dbReference type="ARBA" id="ARBA00022927"/>
    </source>
</evidence>
<gene>
    <name evidence="12" type="ordered locus">Q7C_2362</name>
</gene>
<feature type="transmembrane region" description="Helical" evidence="11">
    <location>
        <begin position="20"/>
        <end position="38"/>
    </location>
</feature>
<dbReference type="eggNOG" id="COG1862">
    <property type="taxonomic scope" value="Bacteria"/>
</dbReference>
<keyword evidence="6 11" id="KW-0812">Transmembrane</keyword>
<keyword evidence="13" id="KW-1185">Reference proteome</keyword>
<dbReference type="PANTHER" id="PTHR33909:SF1">
    <property type="entry name" value="SEC TRANSLOCON ACCESSORY COMPLEX SUBUNIT YAJC"/>
    <property type="match status" value="1"/>
</dbReference>
<accession>I1YKQ3</accession>
<dbReference type="STRING" id="754477.Q7C_2362"/>
<keyword evidence="4" id="KW-0813">Transport</keyword>
<dbReference type="HOGENOM" id="CLU_116157_2_1_6"/>
<evidence type="ECO:0000256" key="10">
    <source>
        <dbReference type="ARBA" id="ARBA00023136"/>
    </source>
</evidence>
<dbReference type="PATRIC" id="fig|754477.3.peg.2329"/>
<evidence type="ECO:0000256" key="3">
    <source>
        <dbReference type="ARBA" id="ARBA00014962"/>
    </source>
</evidence>
<dbReference type="PRINTS" id="PR01853">
    <property type="entry name" value="YAJCTRNLCASE"/>
</dbReference>
<keyword evidence="8 11" id="KW-1133">Transmembrane helix</keyword>
<name>I1YKQ3_METFJ</name>
<keyword evidence="10 11" id="KW-0472">Membrane</keyword>
<dbReference type="InterPro" id="IPR003849">
    <property type="entry name" value="Preprotein_translocase_YajC"/>
</dbReference>
<dbReference type="OrthoDB" id="9811406at2"/>
<dbReference type="KEGG" id="mec:Q7C_2362"/>
<evidence type="ECO:0000256" key="5">
    <source>
        <dbReference type="ARBA" id="ARBA00022475"/>
    </source>
</evidence>
<dbReference type="PANTHER" id="PTHR33909">
    <property type="entry name" value="SEC TRANSLOCON ACCESSORY COMPLEX SUBUNIT YAJC"/>
    <property type="match status" value="1"/>
</dbReference>
<evidence type="ECO:0000256" key="4">
    <source>
        <dbReference type="ARBA" id="ARBA00022448"/>
    </source>
</evidence>
<dbReference type="RefSeq" id="WP_014704915.1">
    <property type="nucleotide sequence ID" value="NC_017856.1"/>
</dbReference>